<protein>
    <submittedName>
        <fullName evidence="1">Uncharacterized protein</fullName>
    </submittedName>
</protein>
<dbReference type="Proteomes" id="UP000739180">
    <property type="component" value="Unassembled WGS sequence"/>
</dbReference>
<comment type="caution">
    <text evidence="1">The sequence shown here is derived from an EMBL/GenBank/DDBJ whole genome shotgun (WGS) entry which is preliminary data.</text>
</comment>
<proteinExistence type="predicted"/>
<evidence type="ECO:0000313" key="2">
    <source>
        <dbReference type="Proteomes" id="UP000739180"/>
    </source>
</evidence>
<name>A0ABY2XML5_9GAMM</name>
<dbReference type="EMBL" id="VCQT01000028">
    <property type="protein sequence ID" value="TMW12893.1"/>
    <property type="molecule type" value="Genomic_DNA"/>
</dbReference>
<dbReference type="RefSeq" id="WP_138772294.1">
    <property type="nucleotide sequence ID" value="NZ_JBHSSX010000286.1"/>
</dbReference>
<reference evidence="1 2" key="1">
    <citation type="submission" date="2019-05" db="EMBL/GenBank/DDBJ databases">
        <title>Genome of Alcanivorax gelatiniphagus, an oil degrading marine bacteria.</title>
        <authorList>
            <person name="Kwon K.K."/>
        </authorList>
    </citation>
    <scope>NUCLEOTIDE SEQUENCE [LARGE SCALE GENOMIC DNA]</scope>
    <source>
        <strain evidence="1 2">MEBiC 08158</strain>
    </source>
</reference>
<organism evidence="1 2">
    <name type="scientific">Alloalcanivorax gelatiniphagus</name>
    <dbReference type="NCBI Taxonomy" id="1194167"/>
    <lineage>
        <taxon>Bacteria</taxon>
        <taxon>Pseudomonadati</taxon>
        <taxon>Pseudomonadota</taxon>
        <taxon>Gammaproteobacteria</taxon>
        <taxon>Oceanospirillales</taxon>
        <taxon>Alcanivoracaceae</taxon>
        <taxon>Alloalcanivorax</taxon>
    </lineage>
</organism>
<evidence type="ECO:0000313" key="1">
    <source>
        <dbReference type="EMBL" id="TMW12893.1"/>
    </source>
</evidence>
<gene>
    <name evidence="1" type="ORF">FGS76_08960</name>
</gene>
<sequence length="226" mass="25391">MANRRDPRGNNVLPFTPRRRASLPPILRLSPEYDGMELLYANDQHPDTLFSIKILAWARRDDGETVAVVPWLKELVTATDLADPLNGRWEGYRLPDSDYLFRDAPPHKVRELDAAVEFFGRPDGDGLIQEIPDTIGTHAVFSEDQFETLSLTEVVSWRLYGDGTTKAMVADEEAVTQTPVLPGDGCLCPAQEEPDFRYFFQHGIANRLKDHDPEALAAIAMLATRN</sequence>
<keyword evidence="2" id="KW-1185">Reference proteome</keyword>
<accession>A0ABY2XML5</accession>